<accession>A0A4C1UFF3</accession>
<comment type="caution">
    <text evidence="1">The sequence shown here is derived from an EMBL/GenBank/DDBJ whole genome shotgun (WGS) entry which is preliminary data.</text>
</comment>
<organism evidence="1 2">
    <name type="scientific">Eumeta variegata</name>
    <name type="common">Bagworm moth</name>
    <name type="synonym">Eumeta japonica</name>
    <dbReference type="NCBI Taxonomy" id="151549"/>
    <lineage>
        <taxon>Eukaryota</taxon>
        <taxon>Metazoa</taxon>
        <taxon>Ecdysozoa</taxon>
        <taxon>Arthropoda</taxon>
        <taxon>Hexapoda</taxon>
        <taxon>Insecta</taxon>
        <taxon>Pterygota</taxon>
        <taxon>Neoptera</taxon>
        <taxon>Endopterygota</taxon>
        <taxon>Lepidoptera</taxon>
        <taxon>Glossata</taxon>
        <taxon>Ditrysia</taxon>
        <taxon>Tineoidea</taxon>
        <taxon>Psychidae</taxon>
        <taxon>Oiketicinae</taxon>
        <taxon>Eumeta</taxon>
    </lineage>
</organism>
<dbReference type="AlphaFoldDB" id="A0A4C1UFF3"/>
<reference evidence="1 2" key="1">
    <citation type="journal article" date="2019" name="Commun. Biol.">
        <title>The bagworm genome reveals a unique fibroin gene that provides high tensile strength.</title>
        <authorList>
            <person name="Kono N."/>
            <person name="Nakamura H."/>
            <person name="Ohtoshi R."/>
            <person name="Tomita M."/>
            <person name="Numata K."/>
            <person name="Arakawa K."/>
        </authorList>
    </citation>
    <scope>NUCLEOTIDE SEQUENCE [LARGE SCALE GENOMIC DNA]</scope>
</reference>
<dbReference type="STRING" id="151549.A0A4C1UFF3"/>
<dbReference type="EMBL" id="BGZK01000169">
    <property type="protein sequence ID" value="GBP25155.1"/>
    <property type="molecule type" value="Genomic_DNA"/>
</dbReference>
<name>A0A4C1UFF3_EUMVA</name>
<dbReference type="OrthoDB" id="10261384at2759"/>
<dbReference type="PANTHER" id="PTHR14659">
    <property type="entry name" value="ALPHA- AND GAMMA-ADAPTIN-BINDING PROTEIN P34"/>
    <property type="match status" value="1"/>
</dbReference>
<evidence type="ECO:0000313" key="2">
    <source>
        <dbReference type="Proteomes" id="UP000299102"/>
    </source>
</evidence>
<evidence type="ECO:0000313" key="1">
    <source>
        <dbReference type="EMBL" id="GBP25155.1"/>
    </source>
</evidence>
<gene>
    <name evidence="1" type="ORF">EVAR_19638_1</name>
</gene>
<dbReference type="PANTHER" id="PTHR14659:SF1">
    <property type="entry name" value="ALPHA- AND GAMMA-ADAPTIN-BINDING PROTEIN P34"/>
    <property type="match status" value="1"/>
</dbReference>
<proteinExistence type="predicted"/>
<dbReference type="InterPro" id="IPR019341">
    <property type="entry name" value="Alpha/Gamma-adaptin-bd_p34"/>
</dbReference>
<protein>
    <recommendedName>
        <fullName evidence="3">Alpha-and gamma-adaptin-binding protein p34</fullName>
    </recommendedName>
</protein>
<keyword evidence="2" id="KW-1185">Reference proteome</keyword>
<evidence type="ECO:0008006" key="3">
    <source>
        <dbReference type="Google" id="ProtNLM"/>
    </source>
</evidence>
<sequence length="169" mass="18374">MIEISANKGEGVEQAEARSAIAGFIRADSVLLVVCEASPAPFALAEWARAHRYELVELQESAPPDVEDEPFPEQYGVQRAVCALHAHVWPGLRRLDRLRSSAPSAAAAYSSESDEELQLEKAEEFAELLGRLDAARGSVADASDDERRAHAERLVGAFCRALGFDPDTL</sequence>
<dbReference type="Proteomes" id="UP000299102">
    <property type="component" value="Unassembled WGS sequence"/>
</dbReference>